<dbReference type="SUPFAM" id="SSF56796">
    <property type="entry name" value="Dehydroquinate synthase-like"/>
    <property type="match status" value="1"/>
</dbReference>
<evidence type="ECO:0000259" key="3">
    <source>
        <dbReference type="Pfam" id="PF25137"/>
    </source>
</evidence>
<evidence type="ECO:0000313" key="4">
    <source>
        <dbReference type="EMBL" id="EFD00587.1"/>
    </source>
</evidence>
<dbReference type="GO" id="GO:0017000">
    <property type="term" value="P:antibiotic biosynthetic process"/>
    <property type="evidence" value="ECO:0007669"/>
    <property type="project" value="InterPro"/>
</dbReference>
<evidence type="ECO:0000313" key="5">
    <source>
        <dbReference type="Proteomes" id="UP000004968"/>
    </source>
</evidence>
<dbReference type="AlphaFoldDB" id="D3ACA9"/>
<proteinExistence type="predicted"/>
<dbReference type="GO" id="GO:0046872">
    <property type="term" value="F:metal ion binding"/>
    <property type="evidence" value="ECO:0007669"/>
    <property type="project" value="InterPro"/>
</dbReference>
<reference evidence="4 5" key="1">
    <citation type="submission" date="2010-01" db="EMBL/GenBank/DDBJ databases">
        <authorList>
            <person name="Weinstock G."/>
            <person name="Sodergren E."/>
            <person name="Clifton S."/>
            <person name="Fulton L."/>
            <person name="Fulton B."/>
            <person name="Courtney L."/>
            <person name="Fronick C."/>
            <person name="Harrison M."/>
            <person name="Strong C."/>
            <person name="Farmer C."/>
            <person name="Delahaunty K."/>
            <person name="Markovic C."/>
            <person name="Hall O."/>
            <person name="Minx P."/>
            <person name="Tomlinson C."/>
            <person name="Mitreva M."/>
            <person name="Nelson J."/>
            <person name="Hou S."/>
            <person name="Wollam A."/>
            <person name="Pepin K.H."/>
            <person name="Johnson M."/>
            <person name="Bhonagiri V."/>
            <person name="Nash W.E."/>
            <person name="Warren W."/>
            <person name="Chinwalla A."/>
            <person name="Mardis E.R."/>
            <person name="Wilson R.K."/>
        </authorList>
    </citation>
    <scope>NUCLEOTIDE SEQUENCE [LARGE SCALE GENOMIC DNA]</scope>
    <source>
        <strain evidence="4 5">DSM 13479</strain>
    </source>
</reference>
<accession>D3ACA9</accession>
<name>D3ACA9_9FIRM</name>
<dbReference type="InterPro" id="IPR056798">
    <property type="entry name" value="ADH_Fe_C"/>
</dbReference>
<dbReference type="EC" id="1.1.1.1" evidence="4"/>
<evidence type="ECO:0000259" key="2">
    <source>
        <dbReference type="Pfam" id="PF00465"/>
    </source>
</evidence>
<keyword evidence="1 4" id="KW-0560">Oxidoreductase</keyword>
<dbReference type="PANTHER" id="PTHR11496">
    <property type="entry name" value="ALCOHOL DEHYDROGENASE"/>
    <property type="match status" value="1"/>
</dbReference>
<dbReference type="Pfam" id="PF00465">
    <property type="entry name" value="Fe-ADH"/>
    <property type="match status" value="1"/>
</dbReference>
<dbReference type="InterPro" id="IPR001670">
    <property type="entry name" value="ADH_Fe/GldA"/>
</dbReference>
<dbReference type="InterPro" id="IPR039697">
    <property type="entry name" value="Alcohol_dehydrogenase_Fe"/>
</dbReference>
<organism evidence="4 5">
    <name type="scientific">Hungatella hathewayi DSM 13479</name>
    <dbReference type="NCBI Taxonomy" id="566550"/>
    <lineage>
        <taxon>Bacteria</taxon>
        <taxon>Bacillati</taxon>
        <taxon>Bacillota</taxon>
        <taxon>Clostridia</taxon>
        <taxon>Lachnospirales</taxon>
        <taxon>Lachnospiraceae</taxon>
        <taxon>Hungatella</taxon>
    </lineage>
</organism>
<sequence length="389" mass="43579">MIVDKGDSIMLKQQILTARGNYEELDNYLKINEVKRIFLVCDGSLPFLKIGRYFDSLTQRTGIEVIKFSDITPNPLYESVVDGVRLFCEFGADLILAVGGGSAMDVAKCIKLFFPMDPAQNYLEQTIVPNSMKLLAVPTTAGTGSEATRYAVIYFDGEKQSISDYSCIPSAVLMDASVLKTLPIYQKKSTMMDAFCHAIESYWSVNSSEESRQYSRRAIQLIMENKDLYIGNDETGNTQMLKAAHLAGKAINLTQTTAGHAMCYKLTSLYGIAHGHAAALCVSRLWPFMLTHLEYCIDPRGNDYLAGIFEEIANAMGYSDTNTSVRAFQDILKALELEAPDSKDRNDYEVLKSSVNPVRLKNNPIELSEDDLDRLYHQIFSDTQCRFRI</sequence>
<dbReference type="GO" id="GO:0004022">
    <property type="term" value="F:alcohol dehydrogenase (NAD+) activity"/>
    <property type="evidence" value="ECO:0007669"/>
    <property type="project" value="UniProtKB-EC"/>
</dbReference>
<dbReference type="HOGENOM" id="CLU_007207_0_0_9"/>
<dbReference type="CDD" id="cd08182">
    <property type="entry name" value="HEPD"/>
    <property type="match status" value="1"/>
</dbReference>
<dbReference type="Gene3D" id="1.20.1090.10">
    <property type="entry name" value="Dehydroquinate synthase-like - alpha domain"/>
    <property type="match status" value="1"/>
</dbReference>
<gene>
    <name evidence="4" type="ORF">CLOSTHATH_01237</name>
</gene>
<feature type="domain" description="Fe-containing alcohol dehydrogenase-like C-terminal" evidence="3">
    <location>
        <begin position="189"/>
        <end position="378"/>
    </location>
</feature>
<dbReference type="EMBL" id="ACIO01000079">
    <property type="protein sequence ID" value="EFD00587.1"/>
    <property type="molecule type" value="Genomic_DNA"/>
</dbReference>
<dbReference type="Gene3D" id="3.40.50.1970">
    <property type="match status" value="1"/>
</dbReference>
<feature type="domain" description="Alcohol dehydrogenase iron-type/glycerol dehydrogenase GldA" evidence="2">
    <location>
        <begin position="14"/>
        <end position="175"/>
    </location>
</feature>
<dbReference type="PANTHER" id="PTHR11496:SF83">
    <property type="entry name" value="HYDROXYACID-OXOACID TRANSHYDROGENASE, MITOCHONDRIAL"/>
    <property type="match status" value="1"/>
</dbReference>
<dbReference type="Proteomes" id="UP000004968">
    <property type="component" value="Unassembled WGS sequence"/>
</dbReference>
<dbReference type="Pfam" id="PF25137">
    <property type="entry name" value="ADH_Fe_C"/>
    <property type="match status" value="1"/>
</dbReference>
<dbReference type="FunFam" id="3.40.50.1970:FF:000003">
    <property type="entry name" value="Alcohol dehydrogenase, iron-containing"/>
    <property type="match status" value="1"/>
</dbReference>
<dbReference type="InterPro" id="IPR035873">
    <property type="entry name" value="PhpC"/>
</dbReference>
<protein>
    <submittedName>
        <fullName evidence="4">Alcohol dehydrogenase, iron-dependent</fullName>
        <ecNumber evidence="4">1.1.1.1</ecNumber>
    </submittedName>
</protein>
<evidence type="ECO:0000256" key="1">
    <source>
        <dbReference type="ARBA" id="ARBA00023002"/>
    </source>
</evidence>
<comment type="caution">
    <text evidence="4">The sequence shown here is derived from an EMBL/GenBank/DDBJ whole genome shotgun (WGS) entry which is preliminary data.</text>
</comment>